<evidence type="ECO:0000256" key="3">
    <source>
        <dbReference type="ARBA" id="ARBA00023004"/>
    </source>
</evidence>
<keyword evidence="4" id="KW-0411">Iron-sulfur</keyword>
<evidence type="ECO:0000259" key="6">
    <source>
        <dbReference type="Pfam" id="PF13186"/>
    </source>
</evidence>
<protein>
    <submittedName>
        <fullName evidence="7">Radical SAM protein</fullName>
    </submittedName>
</protein>
<dbReference type="CDD" id="cd01335">
    <property type="entry name" value="Radical_SAM"/>
    <property type="match status" value="1"/>
</dbReference>
<dbReference type="InterPro" id="IPR023885">
    <property type="entry name" value="4Fe4S-binding_SPASM_dom"/>
</dbReference>
<evidence type="ECO:0000256" key="2">
    <source>
        <dbReference type="ARBA" id="ARBA00022723"/>
    </source>
</evidence>
<keyword evidence="2" id="KW-0479">Metal-binding</keyword>
<evidence type="ECO:0000256" key="1">
    <source>
        <dbReference type="ARBA" id="ARBA00022691"/>
    </source>
</evidence>
<evidence type="ECO:0000259" key="5">
    <source>
        <dbReference type="Pfam" id="PF04055"/>
    </source>
</evidence>
<sequence length="275" mass="32211">MINRLKKWCRIYFEDKRNISYINKLEQEGSLKIREIEIETVNRCNGKCSFCPVNANEPQREYAKMSTELFYKIIAELKDMNYSGTLSIFSNNEPFLDDRIIDFYKYARNNLPSARLSIFTNGTLMKLNDFKEIVNYLDYMVIDNYNDDLEVLPNLKEIFAYLQKHKDLQDKVNFVVRPQDQVRTSRGGQAPNKKGTEGINELCLLPFRMMVIRPTGKVSLCCNDALGKYTLGDISQDKIIDIWNSTNYEQIRQEMLKNRRKNLKLCKNCDTTTVP</sequence>
<accession>A0A9X5BCQ4</accession>
<reference evidence="7" key="1">
    <citation type="submission" date="2018-09" db="EMBL/GenBank/DDBJ databases">
        <title>Murine metabolic-syndrome-specific gut microbial biobank.</title>
        <authorList>
            <person name="Liu C."/>
        </authorList>
    </citation>
    <scope>NUCLEOTIDE SEQUENCE</scope>
    <source>
        <strain evidence="7">D42-62</strain>
    </source>
</reference>
<keyword evidence="8" id="KW-1185">Reference proteome</keyword>
<dbReference type="GO" id="GO:0051536">
    <property type="term" value="F:iron-sulfur cluster binding"/>
    <property type="evidence" value="ECO:0007669"/>
    <property type="project" value="UniProtKB-KW"/>
</dbReference>
<comment type="caution">
    <text evidence="7">The sequence shown here is derived from an EMBL/GenBank/DDBJ whole genome shotgun (WGS) entry which is preliminary data.</text>
</comment>
<dbReference type="Proteomes" id="UP001154420">
    <property type="component" value="Unassembled WGS sequence"/>
</dbReference>
<dbReference type="CDD" id="cd21109">
    <property type="entry name" value="SPASM"/>
    <property type="match status" value="1"/>
</dbReference>
<evidence type="ECO:0000313" key="7">
    <source>
        <dbReference type="EMBL" id="NBJ91323.1"/>
    </source>
</evidence>
<dbReference type="OrthoDB" id="9805809at2"/>
<gene>
    <name evidence="7" type="ORF">D5281_01665</name>
</gene>
<feature type="domain" description="Radical SAM core" evidence="5">
    <location>
        <begin position="38"/>
        <end position="146"/>
    </location>
</feature>
<evidence type="ECO:0000256" key="4">
    <source>
        <dbReference type="ARBA" id="ARBA00023014"/>
    </source>
</evidence>
<dbReference type="Pfam" id="PF04055">
    <property type="entry name" value="Radical_SAM"/>
    <property type="match status" value="1"/>
</dbReference>
<dbReference type="Gene3D" id="3.20.20.70">
    <property type="entry name" value="Aldolase class I"/>
    <property type="match status" value="1"/>
</dbReference>
<keyword evidence="3" id="KW-0408">Iron</keyword>
<name>A0A9X5BCQ4_9FIRM</name>
<dbReference type="Pfam" id="PF13186">
    <property type="entry name" value="SPASM"/>
    <property type="match status" value="1"/>
</dbReference>
<dbReference type="EMBL" id="QZDT01000001">
    <property type="protein sequence ID" value="NBJ91323.1"/>
    <property type="molecule type" value="Genomic_DNA"/>
</dbReference>
<dbReference type="PANTHER" id="PTHR11228:SF7">
    <property type="entry name" value="PQQA PEPTIDE CYCLASE"/>
    <property type="match status" value="1"/>
</dbReference>
<keyword evidence="1" id="KW-0949">S-adenosyl-L-methionine</keyword>
<dbReference type="InterPro" id="IPR050377">
    <property type="entry name" value="Radical_SAM_PqqE_MftC-like"/>
</dbReference>
<dbReference type="InterPro" id="IPR007197">
    <property type="entry name" value="rSAM"/>
</dbReference>
<organism evidence="7 8">
    <name type="scientific">Parablautia muri</name>
    <dbReference type="NCBI Taxonomy" id="2320879"/>
    <lineage>
        <taxon>Bacteria</taxon>
        <taxon>Bacillati</taxon>
        <taxon>Bacillota</taxon>
        <taxon>Clostridia</taxon>
        <taxon>Lachnospirales</taxon>
        <taxon>Lachnospiraceae</taxon>
        <taxon>Parablautia</taxon>
    </lineage>
</organism>
<dbReference type="SUPFAM" id="SSF102114">
    <property type="entry name" value="Radical SAM enzymes"/>
    <property type="match status" value="1"/>
</dbReference>
<dbReference type="PANTHER" id="PTHR11228">
    <property type="entry name" value="RADICAL SAM DOMAIN PROTEIN"/>
    <property type="match status" value="1"/>
</dbReference>
<dbReference type="AlphaFoldDB" id="A0A9X5BCQ4"/>
<feature type="domain" description="4Fe4S-binding SPASM" evidence="6">
    <location>
        <begin position="203"/>
        <end position="270"/>
    </location>
</feature>
<dbReference type="GO" id="GO:0046872">
    <property type="term" value="F:metal ion binding"/>
    <property type="evidence" value="ECO:0007669"/>
    <property type="project" value="UniProtKB-KW"/>
</dbReference>
<dbReference type="GO" id="GO:0003824">
    <property type="term" value="F:catalytic activity"/>
    <property type="evidence" value="ECO:0007669"/>
    <property type="project" value="InterPro"/>
</dbReference>
<dbReference type="InterPro" id="IPR013785">
    <property type="entry name" value="Aldolase_TIM"/>
</dbReference>
<dbReference type="RefSeq" id="WP_160558395.1">
    <property type="nucleotide sequence ID" value="NZ_QZDT01000001.1"/>
</dbReference>
<dbReference type="SFLD" id="SFLDS00029">
    <property type="entry name" value="Radical_SAM"/>
    <property type="match status" value="1"/>
</dbReference>
<proteinExistence type="predicted"/>
<dbReference type="InterPro" id="IPR058240">
    <property type="entry name" value="rSAM_sf"/>
</dbReference>
<evidence type="ECO:0000313" key="8">
    <source>
        <dbReference type="Proteomes" id="UP001154420"/>
    </source>
</evidence>